<sequence>MMLDQFSAFNLLHNNSSDHPSITLVKNLKDAEEDFGHNYHVLCIFKQGSEEIKSIIVQFKTSDSWEITMEEFEEFEEARIHGEGRPNNIYNLYQLVLSIIEKVELLNKIQQYYIDPQLVALITYQLNNNALIYSPQLTKEIGVNEIPQQVREVVYIPYPPSETTGNEDGGDGNDLSNALSNLSIHED</sequence>
<protein>
    <submittedName>
        <fullName evidence="3">Uncharacterized protein</fullName>
    </submittedName>
</protein>
<organism evidence="2 3">
    <name type="scientific">Meloidogyne javanica</name>
    <name type="common">Root-knot nematode worm</name>
    <dbReference type="NCBI Taxonomy" id="6303"/>
    <lineage>
        <taxon>Eukaryota</taxon>
        <taxon>Metazoa</taxon>
        <taxon>Ecdysozoa</taxon>
        <taxon>Nematoda</taxon>
        <taxon>Chromadorea</taxon>
        <taxon>Rhabditida</taxon>
        <taxon>Tylenchina</taxon>
        <taxon>Tylenchomorpha</taxon>
        <taxon>Tylenchoidea</taxon>
        <taxon>Meloidogynidae</taxon>
        <taxon>Meloidogyninae</taxon>
        <taxon>Meloidogyne</taxon>
        <taxon>Meloidogyne incognita group</taxon>
    </lineage>
</organism>
<keyword evidence="2" id="KW-1185">Reference proteome</keyword>
<feature type="region of interest" description="Disordered" evidence="1">
    <location>
        <begin position="158"/>
        <end position="187"/>
    </location>
</feature>
<proteinExistence type="predicted"/>
<dbReference type="AlphaFoldDB" id="A0A915MXX3"/>
<evidence type="ECO:0000256" key="1">
    <source>
        <dbReference type="SAM" id="MobiDB-lite"/>
    </source>
</evidence>
<dbReference type="Proteomes" id="UP000887561">
    <property type="component" value="Unplaced"/>
</dbReference>
<feature type="compositionally biased region" description="Polar residues" evidence="1">
    <location>
        <begin position="175"/>
        <end position="187"/>
    </location>
</feature>
<dbReference type="WBParaSite" id="scaffold6492_cov149.g10897">
    <property type="protein sequence ID" value="scaffold6492_cov149.g10897"/>
    <property type="gene ID" value="scaffold6492_cov149.g10897"/>
</dbReference>
<accession>A0A915MXX3</accession>
<name>A0A915MXX3_MELJA</name>
<evidence type="ECO:0000313" key="3">
    <source>
        <dbReference type="WBParaSite" id="scaffold6492_cov149.g10897"/>
    </source>
</evidence>
<evidence type="ECO:0000313" key="2">
    <source>
        <dbReference type="Proteomes" id="UP000887561"/>
    </source>
</evidence>
<reference evidence="3" key="1">
    <citation type="submission" date="2022-11" db="UniProtKB">
        <authorList>
            <consortium name="WormBaseParasite"/>
        </authorList>
    </citation>
    <scope>IDENTIFICATION</scope>
</reference>